<evidence type="ECO:0000313" key="7">
    <source>
        <dbReference type="Ensembl" id="ENSLLEP00000017757.1"/>
    </source>
</evidence>
<dbReference type="GO" id="GO:0016477">
    <property type="term" value="P:cell migration"/>
    <property type="evidence" value="ECO:0007669"/>
    <property type="project" value="TreeGrafter"/>
</dbReference>
<feature type="domain" description="SH3" evidence="6">
    <location>
        <begin position="609"/>
        <end position="668"/>
    </location>
</feature>
<evidence type="ECO:0000313" key="8">
    <source>
        <dbReference type="Proteomes" id="UP000694569"/>
    </source>
</evidence>
<dbReference type="InterPro" id="IPR001452">
    <property type="entry name" value="SH3_domain"/>
</dbReference>
<feature type="compositionally biased region" description="Pro residues" evidence="5">
    <location>
        <begin position="488"/>
        <end position="503"/>
    </location>
</feature>
<dbReference type="PRINTS" id="PR00499">
    <property type="entry name" value="P67PHOX"/>
</dbReference>
<proteinExistence type="predicted"/>
<dbReference type="GO" id="GO:0051015">
    <property type="term" value="F:actin filament binding"/>
    <property type="evidence" value="ECO:0007669"/>
    <property type="project" value="TreeGrafter"/>
</dbReference>
<dbReference type="PROSITE" id="PS50002">
    <property type="entry name" value="SH3"/>
    <property type="match status" value="1"/>
</dbReference>
<dbReference type="GO" id="GO:0030833">
    <property type="term" value="P:regulation of actin filament polymerization"/>
    <property type="evidence" value="ECO:0007669"/>
    <property type="project" value="TreeGrafter"/>
</dbReference>
<organism evidence="7 8">
    <name type="scientific">Leptobrachium leishanense</name>
    <name type="common">Leishan spiny toad</name>
    <dbReference type="NCBI Taxonomy" id="445787"/>
    <lineage>
        <taxon>Eukaryota</taxon>
        <taxon>Metazoa</taxon>
        <taxon>Chordata</taxon>
        <taxon>Craniata</taxon>
        <taxon>Vertebrata</taxon>
        <taxon>Euteleostomi</taxon>
        <taxon>Amphibia</taxon>
        <taxon>Batrachia</taxon>
        <taxon>Anura</taxon>
        <taxon>Pelobatoidea</taxon>
        <taxon>Megophryidae</taxon>
        <taxon>Leptobrachium</taxon>
    </lineage>
</organism>
<feature type="compositionally biased region" description="Basic and acidic residues" evidence="5">
    <location>
        <begin position="427"/>
        <end position="485"/>
    </location>
</feature>
<dbReference type="PRINTS" id="PR00452">
    <property type="entry name" value="SH3DOMAIN"/>
</dbReference>
<dbReference type="GO" id="GO:0005884">
    <property type="term" value="C:actin filament"/>
    <property type="evidence" value="ECO:0007669"/>
    <property type="project" value="TreeGrafter"/>
</dbReference>
<dbReference type="OrthoDB" id="5971719at2759"/>
<evidence type="ECO:0000256" key="3">
    <source>
        <dbReference type="ARBA" id="ARBA00022737"/>
    </source>
</evidence>
<evidence type="ECO:0000256" key="1">
    <source>
        <dbReference type="ARBA" id="ARBA00022443"/>
    </source>
</evidence>
<dbReference type="GO" id="GO:0030427">
    <property type="term" value="C:site of polarized growth"/>
    <property type="evidence" value="ECO:0007669"/>
    <property type="project" value="TreeGrafter"/>
</dbReference>
<feature type="compositionally biased region" description="Polar residues" evidence="5">
    <location>
        <begin position="404"/>
        <end position="413"/>
    </location>
</feature>
<reference evidence="7" key="1">
    <citation type="submission" date="2025-08" db="UniProtKB">
        <authorList>
            <consortium name="Ensembl"/>
        </authorList>
    </citation>
    <scope>IDENTIFICATION</scope>
</reference>
<name>A0A8C5PE77_9ANUR</name>
<dbReference type="SUPFAM" id="SSF50044">
    <property type="entry name" value="SH3-domain"/>
    <property type="match status" value="1"/>
</dbReference>
<dbReference type="PANTHER" id="PTHR10829">
    <property type="entry name" value="CORTACTIN AND DREBRIN"/>
    <property type="match status" value="1"/>
</dbReference>
<feature type="compositionally biased region" description="Basic and acidic residues" evidence="5">
    <location>
        <begin position="350"/>
        <end position="374"/>
    </location>
</feature>
<dbReference type="SMART" id="SM00326">
    <property type="entry name" value="SH3"/>
    <property type="match status" value="1"/>
</dbReference>
<dbReference type="GO" id="GO:0030864">
    <property type="term" value="C:cortical actin cytoskeleton"/>
    <property type="evidence" value="ECO:0007669"/>
    <property type="project" value="TreeGrafter"/>
</dbReference>
<sequence length="668" mass="75059">MLIELHKVMESLGLSPAVVNQLAPPSSTCIPMSQKERRRLYNLCFYCASLLHSINDCPLKPVRPVAGKEPVRPEAGKMWKAAAGRNIKVAESEGDDWETDPDFVNDVTEEEQRWGAKTIEGSGRPQHIDISSLRSNVSKEHEHLKKKELQDGPQASYGYGGQFGTEKDRMDKSALGHDYKADTEMHSSQTDAAKGFGGRYGVQKDRVDKSAVGFGYKAEVQQHASQQDYAKGFGGRYGVQRDRVDKSAVGFEYKAELEQHSSQQDHSKGFGGKFGVQKDRQDKSAHSWSHKEEVKPHESQTDHSQGFGGKFGVQKDRQDKSAHSWSHKEDVKPHESQTDHSQGFGGKFGVQKDRQDKSAHSWSHKEDVKPHESQTDYAKGFGGRYGVQTDRVDKCASGFAEIESPSSVYQKTQPLEAMTSGASNLRSRFENIARTTEEENRQRAEEEKLRRQKRDKIERGHEKKEERETGTEERKIPQNTDKDNESPPEIPVPVPRISTAPPPVERVVILDPEYEEPPPLPPRLLETEREFAAPPPEICDTEDTDTYEDISAPPPSEEEEYEAIPDPPPRLQEEYEEEYDCIVEPGGQSESGLYEELPKDDHTFGSSQAAGINAVAVYDYEGAGDDEISFEPQDLITDIEMLDEGWWTGTCRGRRGLFPANYVKLAHK</sequence>
<feature type="region of interest" description="Disordered" evidence="5">
    <location>
        <begin position="401"/>
        <end position="503"/>
    </location>
</feature>
<evidence type="ECO:0000256" key="5">
    <source>
        <dbReference type="SAM" id="MobiDB-lite"/>
    </source>
</evidence>
<dbReference type="GO" id="GO:0005886">
    <property type="term" value="C:plasma membrane"/>
    <property type="evidence" value="ECO:0007669"/>
    <property type="project" value="TreeGrafter"/>
</dbReference>
<dbReference type="AlphaFoldDB" id="A0A8C5PE77"/>
<dbReference type="PANTHER" id="PTHR10829:SF5">
    <property type="entry name" value="HEMATOPOIETIC LINEAGE CELL-SPECIFIC PROTEIN"/>
    <property type="match status" value="1"/>
</dbReference>
<feature type="compositionally biased region" description="Basic and acidic residues" evidence="5">
    <location>
        <begin position="257"/>
        <end position="268"/>
    </location>
</feature>
<dbReference type="Pfam" id="PF02218">
    <property type="entry name" value="HS1_rep"/>
    <property type="match status" value="7"/>
</dbReference>
<accession>A0A8C5PE77</accession>
<feature type="compositionally biased region" description="Acidic residues" evidence="5">
    <location>
        <begin position="539"/>
        <end position="548"/>
    </location>
</feature>
<feature type="region of interest" description="Disordered" evidence="5">
    <location>
        <begin position="533"/>
        <end position="569"/>
    </location>
</feature>
<dbReference type="FunFam" id="2.30.30.40:FF:000046">
    <property type="entry name" value="Drebrin-like protein isoform B"/>
    <property type="match status" value="1"/>
</dbReference>
<dbReference type="Gene3D" id="2.30.30.40">
    <property type="entry name" value="SH3 Domains"/>
    <property type="match status" value="1"/>
</dbReference>
<dbReference type="PROSITE" id="PS51090">
    <property type="entry name" value="CORTACTIN"/>
    <property type="match status" value="7"/>
</dbReference>
<reference evidence="7" key="2">
    <citation type="submission" date="2025-09" db="UniProtKB">
        <authorList>
            <consortium name="Ensembl"/>
        </authorList>
    </citation>
    <scope>IDENTIFICATION</scope>
</reference>
<feature type="region of interest" description="Disordered" evidence="5">
    <location>
        <begin position="585"/>
        <end position="606"/>
    </location>
</feature>
<evidence type="ECO:0000256" key="4">
    <source>
        <dbReference type="PROSITE-ProRule" id="PRU00192"/>
    </source>
</evidence>
<dbReference type="Proteomes" id="UP000694569">
    <property type="component" value="Unplaced"/>
</dbReference>
<feature type="compositionally biased region" description="Basic and acidic residues" evidence="5">
    <location>
        <begin position="276"/>
        <end position="301"/>
    </location>
</feature>
<dbReference type="Ensembl" id="ENSLLET00000018450.1">
    <property type="protein sequence ID" value="ENSLLEP00000017757.1"/>
    <property type="gene ID" value="ENSLLEG00000011312.1"/>
</dbReference>
<evidence type="ECO:0000256" key="2">
    <source>
        <dbReference type="ARBA" id="ARBA00022553"/>
    </source>
</evidence>
<protein>
    <recommendedName>
        <fullName evidence="6">SH3 domain-containing protein</fullName>
    </recommendedName>
</protein>
<keyword evidence="3" id="KW-0677">Repeat</keyword>
<dbReference type="InterPro" id="IPR036028">
    <property type="entry name" value="SH3-like_dom_sf"/>
</dbReference>
<dbReference type="InterPro" id="IPR003134">
    <property type="entry name" value="Hs1_Cortactin"/>
</dbReference>
<feature type="region of interest" description="Disordered" evidence="5">
    <location>
        <begin position="257"/>
        <end position="385"/>
    </location>
</feature>
<keyword evidence="1 4" id="KW-0728">SH3 domain</keyword>
<dbReference type="GeneTree" id="ENSGT00940000158997"/>
<keyword evidence="2" id="KW-0597">Phosphoprotein</keyword>
<keyword evidence="8" id="KW-1185">Reference proteome</keyword>
<feature type="compositionally biased region" description="Basic and acidic residues" evidence="5">
    <location>
        <begin position="313"/>
        <end position="338"/>
    </location>
</feature>
<evidence type="ECO:0000259" key="6">
    <source>
        <dbReference type="PROSITE" id="PS50002"/>
    </source>
</evidence>
<dbReference type="Pfam" id="PF14604">
    <property type="entry name" value="SH3_9"/>
    <property type="match status" value="1"/>
</dbReference>